<dbReference type="Proteomes" id="UP000070188">
    <property type="component" value="Unassembled WGS sequence"/>
</dbReference>
<dbReference type="HAMAP" id="MF_02114">
    <property type="entry name" value="CofC"/>
    <property type="match status" value="1"/>
</dbReference>
<comment type="caution">
    <text evidence="6">The sequence shown here is derived from an EMBL/GenBank/DDBJ whole genome shotgun (WGS) entry which is preliminary data.</text>
</comment>
<dbReference type="InterPro" id="IPR029044">
    <property type="entry name" value="Nucleotide-diphossugar_trans"/>
</dbReference>
<keyword evidence="4 5" id="KW-0342">GTP-binding</keyword>
<dbReference type="NCBIfam" id="TIGR03552">
    <property type="entry name" value="F420_cofC"/>
    <property type="match status" value="1"/>
</dbReference>
<dbReference type="Proteomes" id="UP000070659">
    <property type="component" value="Unassembled WGS sequence"/>
</dbReference>
<dbReference type="PANTHER" id="PTHR40392:SF1">
    <property type="entry name" value="2-PHOSPHO-L-LACTATE GUANYLYLTRANSFERASE"/>
    <property type="match status" value="1"/>
</dbReference>
<evidence type="ECO:0000313" key="8">
    <source>
        <dbReference type="Proteomes" id="UP000070188"/>
    </source>
</evidence>
<dbReference type="EMBL" id="LAXD01000001">
    <property type="protein sequence ID" value="KWW99632.1"/>
    <property type="molecule type" value="Genomic_DNA"/>
</dbReference>
<comment type="catalytic activity">
    <reaction evidence="5">
        <text>phosphoenolpyruvate + GTP + H(+) = enolpyruvoyl-2-diphospho-5'-guanosine + diphosphate</text>
        <dbReference type="Rhea" id="RHEA:30519"/>
        <dbReference type="ChEBI" id="CHEBI:15378"/>
        <dbReference type="ChEBI" id="CHEBI:33019"/>
        <dbReference type="ChEBI" id="CHEBI:37565"/>
        <dbReference type="ChEBI" id="CHEBI:58702"/>
        <dbReference type="ChEBI" id="CHEBI:143701"/>
        <dbReference type="EC" id="2.7.7.105"/>
    </reaction>
</comment>
<keyword evidence="3 5" id="KW-0547">Nucleotide-binding</keyword>
<dbReference type="PATRIC" id="fig|1469144.10.peg.1402"/>
<reference evidence="6" key="2">
    <citation type="submission" date="2015-04" db="EMBL/GenBank/DDBJ databases">
        <title>Physiological reanalysis, assessment of diazotrophy, and genome sequences of multiple isolates of Streptomyces thermoautotrophicus.</title>
        <authorList>
            <person name="MacKellar D.C."/>
            <person name="Lieber L."/>
            <person name="Norman J."/>
            <person name="Bolger A."/>
            <person name="Tobin C."/>
            <person name="Murray J.W."/>
            <person name="Woodward J."/>
            <person name="Friesen M."/>
            <person name="Prell J."/>
        </authorList>
    </citation>
    <scope>NUCLEOTIDE SEQUENCE [LARGE SCALE GENOMIC DNA]</scope>
    <source>
        <strain evidence="6">H1</strain>
    </source>
</reference>
<comment type="similarity">
    <text evidence="5">Belongs to the CofC family.</text>
</comment>
<gene>
    <name evidence="5" type="primary">fbiD</name>
    <name evidence="6" type="ORF">LI90_1271</name>
    <name evidence="7" type="ORF">TH66_08525</name>
</gene>
<reference evidence="7 9" key="1">
    <citation type="submission" date="2015-02" db="EMBL/GenBank/DDBJ databases">
        <title>Physiological reanalysis, assessment of diazotrophy, and genome sequences of multiple isolates of Streptomyces thermoautotrophicus.</title>
        <authorList>
            <person name="MacKellar D.C."/>
            <person name="Lieber L."/>
            <person name="Norman J."/>
            <person name="Bolger A."/>
            <person name="Tobin C."/>
            <person name="Murray J.W."/>
            <person name="Prell J."/>
        </authorList>
    </citation>
    <scope>NUCLEOTIDE SEQUENCE [LARGE SCALE GENOMIC DNA]</scope>
    <source>
        <strain evidence="7 9">UBT1</strain>
    </source>
</reference>
<reference evidence="8" key="3">
    <citation type="submission" date="2015-04" db="EMBL/GenBank/DDBJ databases">
        <title>Physiological reanalysis, assessment of diazotrophy, and genome sequences of multiple isolates of Streptomyces thermoautotrophicus.</title>
        <authorList>
            <person name="MacKellar D.C."/>
            <person name="Lieber L."/>
            <person name="Norman J."/>
            <person name="Bolger A."/>
            <person name="Tobin C."/>
            <person name="Murray J.W."/>
            <person name="Chang R."/>
            <person name="Ford T."/>
            <person name="Nguyen P.Q."/>
            <person name="Woodward J."/>
            <person name="Permingeat H."/>
            <person name="Joshi N.S."/>
            <person name="Silver P.A."/>
            <person name="Usadel B."/>
            <person name="Rutherford A.W."/>
            <person name="Friesen M."/>
            <person name="Prell J."/>
        </authorList>
    </citation>
    <scope>NUCLEOTIDE SEQUENCE [LARGE SCALE GENOMIC DNA]</scope>
    <source>
        <strain evidence="8">H1</strain>
    </source>
</reference>
<dbReference type="GO" id="GO:0052645">
    <property type="term" value="P:F420-0 metabolic process"/>
    <property type="evidence" value="ECO:0007669"/>
    <property type="project" value="UniProtKB-UniRule"/>
</dbReference>
<organism evidence="6 8">
    <name type="scientific">Carbonactinospora thermoautotrophica</name>
    <dbReference type="NCBI Taxonomy" id="1469144"/>
    <lineage>
        <taxon>Bacteria</taxon>
        <taxon>Bacillati</taxon>
        <taxon>Actinomycetota</taxon>
        <taxon>Actinomycetes</taxon>
        <taxon>Kitasatosporales</taxon>
        <taxon>Carbonactinosporaceae</taxon>
        <taxon>Carbonactinospora</taxon>
    </lineage>
</organism>
<evidence type="ECO:0000313" key="6">
    <source>
        <dbReference type="EMBL" id="KWW99632.1"/>
    </source>
</evidence>
<keyword evidence="1 5" id="KW-0808">Transferase</keyword>
<proteinExistence type="inferred from homology"/>
<dbReference type="PANTHER" id="PTHR40392">
    <property type="entry name" value="2-PHOSPHO-L-LACTATE GUANYLYLTRANSFERASE"/>
    <property type="match status" value="1"/>
</dbReference>
<feature type="binding site" evidence="5">
    <location>
        <position position="163"/>
    </location>
    <ligand>
        <name>phosphoenolpyruvate</name>
        <dbReference type="ChEBI" id="CHEBI:58702"/>
    </ligand>
</feature>
<name>A0A132MP59_9ACTN</name>
<sequence>MVFPTSTAPPSWCLVVPVKLLAHAKTRLAGLAGARRAELALAFAADTITAALRCPRVVEVIAVSDDPRARELLTGLGATVVPDEPDAGLNPALAHGAAVASERRPACGVAALSADLPALRPDELARALDAAAGHRRAFVPDAAGVGTTLLAAAPRAPLEPAFGGRSRDRHRHQGAYELVLPGIDSVRRDVDTEADLAAALALGVGARTAAVLAELGGSPRPAEP</sequence>
<feature type="binding site" evidence="5">
    <location>
        <position position="147"/>
    </location>
    <ligand>
        <name>phosphoenolpyruvate</name>
        <dbReference type="ChEBI" id="CHEBI:58702"/>
    </ligand>
</feature>
<comment type="function">
    <text evidence="5">Guanylyltransferase that catalyzes the activation of phosphoenolpyruvate (PEP) as enolpyruvoyl-2-diphospho-5'-guanosine, via the condensation of PEP with GTP. It is involved in the biosynthesis of coenzyme F420, a hydride carrier cofactor.</text>
</comment>
<dbReference type="STRING" id="1469144.LI90_1271"/>
<evidence type="ECO:0000256" key="3">
    <source>
        <dbReference type="ARBA" id="ARBA00022741"/>
    </source>
</evidence>
<evidence type="ECO:0000256" key="1">
    <source>
        <dbReference type="ARBA" id="ARBA00022679"/>
    </source>
</evidence>
<keyword evidence="8" id="KW-1185">Reference proteome</keyword>
<dbReference type="Gene3D" id="3.90.550.10">
    <property type="entry name" value="Spore Coat Polysaccharide Biosynthesis Protein SpsA, Chain A"/>
    <property type="match status" value="1"/>
</dbReference>
<dbReference type="AlphaFoldDB" id="A0A132MP59"/>
<dbReference type="InterPro" id="IPR002835">
    <property type="entry name" value="CofC"/>
</dbReference>
<dbReference type="EMBL" id="JYIJ01000016">
    <property type="protein sequence ID" value="KWX03993.1"/>
    <property type="molecule type" value="Genomic_DNA"/>
</dbReference>
<feature type="binding site" evidence="5">
    <location>
        <position position="166"/>
    </location>
    <ligand>
        <name>phosphoenolpyruvate</name>
        <dbReference type="ChEBI" id="CHEBI:58702"/>
    </ligand>
</feature>
<comment type="pathway">
    <text evidence="5">Cofactor biosynthesis; coenzyme F420 biosynthesis.</text>
</comment>
<dbReference type="RefSeq" id="WP_066885330.1">
    <property type="nucleotide sequence ID" value="NZ_JYIJ01000016.1"/>
</dbReference>
<dbReference type="Pfam" id="PF01983">
    <property type="entry name" value="CofC"/>
    <property type="match status" value="1"/>
</dbReference>
<evidence type="ECO:0000256" key="4">
    <source>
        <dbReference type="ARBA" id="ARBA00023134"/>
    </source>
</evidence>
<evidence type="ECO:0000256" key="2">
    <source>
        <dbReference type="ARBA" id="ARBA00022695"/>
    </source>
</evidence>
<protein>
    <recommendedName>
        <fullName evidence="5">Phosphoenolpyruvate guanylyltransferase</fullName>
        <shortName evidence="5">PEP guanylyltransferase</shortName>
        <ecNumber evidence="5">2.7.7.105</ecNumber>
    </recommendedName>
</protein>
<keyword evidence="2 5" id="KW-0548">Nucleotidyltransferase</keyword>
<dbReference type="UniPathway" id="UPA00071"/>
<dbReference type="OrthoDB" id="9151145at2"/>
<dbReference type="EC" id="2.7.7.105" evidence="5"/>
<dbReference type="GO" id="GO:0043814">
    <property type="term" value="F:phospholactate guanylyltransferase activity"/>
    <property type="evidence" value="ECO:0007669"/>
    <property type="project" value="InterPro"/>
</dbReference>
<evidence type="ECO:0000313" key="9">
    <source>
        <dbReference type="Proteomes" id="UP000070659"/>
    </source>
</evidence>
<dbReference type="SUPFAM" id="SSF53448">
    <property type="entry name" value="Nucleotide-diphospho-sugar transferases"/>
    <property type="match status" value="1"/>
</dbReference>
<accession>A0A132MP59</accession>
<evidence type="ECO:0000313" key="7">
    <source>
        <dbReference type="EMBL" id="KWX03993.1"/>
    </source>
</evidence>
<evidence type="ECO:0000256" key="5">
    <source>
        <dbReference type="HAMAP-Rule" id="MF_02114"/>
    </source>
</evidence>
<dbReference type="GO" id="GO:0005525">
    <property type="term" value="F:GTP binding"/>
    <property type="evidence" value="ECO:0007669"/>
    <property type="project" value="UniProtKB-KW"/>
</dbReference>